<proteinExistence type="predicted"/>
<evidence type="ECO:0000313" key="2">
    <source>
        <dbReference type="Proteomes" id="UP000030687"/>
    </source>
</evidence>
<dbReference type="InParanoid" id="V4SW54"/>
<dbReference type="KEGG" id="cic:CICLE_v10003042mg"/>
<reference evidence="1 2" key="1">
    <citation type="submission" date="2013-10" db="EMBL/GenBank/DDBJ databases">
        <authorList>
            <consortium name="International Citrus Genome Consortium"/>
            <person name="Jenkins J."/>
            <person name="Schmutz J."/>
            <person name="Prochnik S."/>
            <person name="Rokhsar D."/>
            <person name="Gmitter F."/>
            <person name="Ollitrault P."/>
            <person name="Machado M."/>
            <person name="Talon M."/>
            <person name="Wincker P."/>
            <person name="Jaillon O."/>
            <person name="Morgante M."/>
        </authorList>
    </citation>
    <scope>NUCLEOTIDE SEQUENCE</scope>
    <source>
        <strain evidence="2">cv. Clemenules</strain>
    </source>
</reference>
<keyword evidence="2" id="KW-1185">Reference proteome</keyword>
<dbReference type="Gramene" id="ESR45022">
    <property type="protein sequence ID" value="ESR45022"/>
    <property type="gene ID" value="CICLE_v10003042mg"/>
</dbReference>
<name>V4SW54_CITCL</name>
<dbReference type="EMBL" id="KI536799">
    <property type="protein sequence ID" value="ESR45022.1"/>
    <property type="molecule type" value="Genomic_DNA"/>
</dbReference>
<dbReference type="AlphaFoldDB" id="V4SW54"/>
<evidence type="ECO:0000313" key="1">
    <source>
        <dbReference type="EMBL" id="ESR45022.1"/>
    </source>
</evidence>
<dbReference type="Proteomes" id="UP000030687">
    <property type="component" value="Unassembled WGS sequence"/>
</dbReference>
<organism evidence="1 2">
    <name type="scientific">Citrus clementina</name>
    <name type="common">Clementine</name>
    <name type="synonym">Citrus deliciosa x Citrus sinensis</name>
    <dbReference type="NCBI Taxonomy" id="85681"/>
    <lineage>
        <taxon>Eukaryota</taxon>
        <taxon>Viridiplantae</taxon>
        <taxon>Streptophyta</taxon>
        <taxon>Embryophyta</taxon>
        <taxon>Tracheophyta</taxon>
        <taxon>Spermatophyta</taxon>
        <taxon>Magnoliopsida</taxon>
        <taxon>eudicotyledons</taxon>
        <taxon>Gunneridae</taxon>
        <taxon>Pentapetalae</taxon>
        <taxon>rosids</taxon>
        <taxon>malvids</taxon>
        <taxon>Sapindales</taxon>
        <taxon>Rutaceae</taxon>
        <taxon>Aurantioideae</taxon>
        <taxon>Citrus</taxon>
    </lineage>
</organism>
<protein>
    <submittedName>
        <fullName evidence="1">Uncharacterized protein</fullName>
    </submittedName>
</protein>
<gene>
    <name evidence="1" type="ORF">CICLE_v10003042mg</name>
</gene>
<sequence length="73" mass="8658">MTLRIQDSNNAEFNQEFMALHIQDSNNANCSKFSSKSHKTIYVTTNAKNLKKEHVIIKQRECHYKIFNYNKFC</sequence>
<accession>V4SW54</accession>